<feature type="compositionally biased region" description="Polar residues" evidence="1">
    <location>
        <begin position="733"/>
        <end position="748"/>
    </location>
</feature>
<feature type="region of interest" description="Disordered" evidence="1">
    <location>
        <begin position="249"/>
        <end position="269"/>
    </location>
</feature>
<feature type="compositionally biased region" description="Basic and acidic residues" evidence="1">
    <location>
        <begin position="444"/>
        <end position="463"/>
    </location>
</feature>
<organism evidence="2">
    <name type="scientific">Neospora caninum (strain Liverpool)</name>
    <dbReference type="NCBI Taxonomy" id="572307"/>
    <lineage>
        <taxon>Eukaryota</taxon>
        <taxon>Sar</taxon>
        <taxon>Alveolata</taxon>
        <taxon>Apicomplexa</taxon>
        <taxon>Conoidasida</taxon>
        <taxon>Coccidia</taxon>
        <taxon>Eucoccidiorida</taxon>
        <taxon>Eimeriorina</taxon>
        <taxon>Sarcocystidae</taxon>
        <taxon>Neospora</taxon>
    </lineage>
</organism>
<sequence length="1214" mass="131369">MQILCVLSLHEFEPGEQLDQGLSRERKPTSPGNFPSTFRGNSRTSTSFLFDQRRSSEVIECPLWFRVASPGGSGGPAVCGSWPSDNSTEPRSLLLYSLSSNHLVSSGSVVPLKMQPARKTSGKEHRDGERLEPISERENDCGECFSSSEDGTITAADFAVETPSDCNPPSGILSESVCLGGVVLPPSPLVYPTVSRPIQAVGGGASSEVLTSQRFMWAYAASPVHEGVGRSASLIQEKGNKMVIASPSSALDHGDESCKGAKRQQEDEGRSATLACQTTSLLSEGLHVSEAFSSPLESGSIGYTLFSEQGAEGLPASPACCSVNAQRVSALSESDVSSCWTSACNRLVQKRNPAAGSMDVESDGDQEVSMEEKHDHTVLSSHFHYTCMTKLEEMSSCRRQVWSSARPIDHRSASPLMPIEFYSSTVSIPTNDVARIEEGEDNDQTNRDQYHTRPTPKDADGGKRLSWGSDRTVGWRAPALNRNSGEDRIRKRRGENEGGGERFLFSCQSGERGKVAEHDIERCGSEQIERYCWHEDRGNLGGVTATYSSRESHLEVGERGDLCGRFLKDDVEPARESVRKEDLTAECVVIRGETKGVPPSSICSYSEEGGNLPDRRIFSSSPSLTAAMPGQEPHQGSPMTVSLHPLFEGGTEEEGVAALSVTASAVRARNGNVLGREGGSHKDDDLPRDQEVPGKATPFMGHTPGRRSLSVSNSLQMNKEEEETPELRCSFGVPSSTLQLETPNTNEYAGTEKTADRAISDSLGASDETPTPKAGGQCCARPSLCSVSPAAARSADYEERNEPEERTDEGSREDSCSKEETFPSVMRDRDGNITLSSSGGLEYSRTDERGLVTVIESLPSHQYRPPTPPQRPKGSTSCSRSLDLGSSSCLLGRHHESPSSPAAPERRLLLLPGIRPRTERGSLWGMGTNTTPPAYPFGSPLSSMLSEDDTSSGIISVVESLATGEGGAPGWRSTLHLRNCVQKSEEEEESDVSEECTEDEELHPRIPSVGDLQDALQNDESFIRSGHKRRTPFPSCSSSSVSLRKSSQKHAGRNGCFYGRHTSDECHMSNSLLRESRPSSARSSSQRERSRSGSVTRRRRRRLLGSHHDRRSSSSALSVAKPSEKKARERAVKFSTTLCQVYVYEASPCTAASADRTTDGGTNRRLAEEQAQDVNGAEGKESGQDEKHLSLGSQCSTGGGEPASRERGHNERAQ</sequence>
<feature type="region of interest" description="Disordered" evidence="1">
    <location>
        <begin position="437"/>
        <end position="469"/>
    </location>
</feature>
<feature type="compositionally biased region" description="Basic and acidic residues" evidence="1">
    <location>
        <begin position="1203"/>
        <end position="1214"/>
    </location>
</feature>
<feature type="compositionally biased region" description="Polar residues" evidence="1">
    <location>
        <begin position="30"/>
        <end position="40"/>
    </location>
</feature>
<feature type="compositionally biased region" description="Basic residues" evidence="1">
    <location>
        <begin position="1096"/>
        <end position="1110"/>
    </location>
</feature>
<feature type="region of interest" description="Disordered" evidence="1">
    <location>
        <begin position="982"/>
        <end position="1054"/>
    </location>
</feature>
<dbReference type="EMBL" id="LN714485">
    <property type="protein sequence ID" value="CEL69212.1"/>
    <property type="molecule type" value="Genomic_DNA"/>
</dbReference>
<feature type="compositionally biased region" description="Low complexity" evidence="1">
    <location>
        <begin position="1035"/>
        <end position="1045"/>
    </location>
</feature>
<dbReference type="AlphaFoldDB" id="A0A0F7ULX6"/>
<name>A0A0F7ULX6_NEOCL</name>
<feature type="region of interest" description="Disordered" evidence="1">
    <location>
        <begin position="17"/>
        <end position="40"/>
    </location>
</feature>
<feature type="compositionally biased region" description="Basic and acidic residues" evidence="1">
    <location>
        <begin position="1178"/>
        <end position="1189"/>
    </location>
</feature>
<feature type="region of interest" description="Disordered" evidence="1">
    <location>
        <begin position="672"/>
        <end position="881"/>
    </location>
</feature>
<feature type="region of interest" description="Disordered" evidence="1">
    <location>
        <begin position="1068"/>
        <end position="1130"/>
    </location>
</feature>
<gene>
    <name evidence="2" type="ORF">BN1204_049275</name>
</gene>
<feature type="compositionally biased region" description="Basic and acidic residues" evidence="1">
    <location>
        <begin position="678"/>
        <end position="692"/>
    </location>
</feature>
<feature type="compositionally biased region" description="Basic and acidic residues" evidence="1">
    <location>
        <begin position="795"/>
        <end position="831"/>
    </location>
</feature>
<evidence type="ECO:0000313" key="2">
    <source>
        <dbReference type="EMBL" id="CEL69212.1"/>
    </source>
</evidence>
<feature type="region of interest" description="Disordered" evidence="1">
    <location>
        <begin position="1150"/>
        <end position="1214"/>
    </location>
</feature>
<reference evidence="2" key="1">
    <citation type="journal article" date="2015" name="PLoS ONE">
        <title>Comprehensive Evaluation of Toxoplasma gondii VEG and Neospora caninum LIV Genomes with Tachyzoite Stage Transcriptome and Proteome Defines Novel Transcript Features.</title>
        <authorList>
            <person name="Ramaprasad A."/>
            <person name="Mourier T."/>
            <person name="Naeem R."/>
            <person name="Malas T.B."/>
            <person name="Moussa E."/>
            <person name="Panigrahi A."/>
            <person name="Vermont S.J."/>
            <person name="Otto T.D."/>
            <person name="Wastling J."/>
            <person name="Pain A."/>
        </authorList>
    </citation>
    <scope>NUCLEOTIDE SEQUENCE</scope>
    <source>
        <strain evidence="2">Liverpool</strain>
    </source>
</reference>
<accession>A0A0F7ULX6</accession>
<proteinExistence type="predicted"/>
<protein>
    <submittedName>
        <fullName evidence="2">Uncharacterized protein</fullName>
    </submittedName>
</protein>
<feature type="compositionally biased region" description="Basic and acidic residues" evidence="1">
    <location>
        <begin position="252"/>
        <end position="269"/>
    </location>
</feature>
<feature type="compositionally biased region" description="Acidic residues" evidence="1">
    <location>
        <begin position="985"/>
        <end position="1001"/>
    </location>
</feature>
<evidence type="ECO:0000256" key="1">
    <source>
        <dbReference type="SAM" id="MobiDB-lite"/>
    </source>
</evidence>